<evidence type="ECO:0000256" key="5">
    <source>
        <dbReference type="SAM" id="Phobius"/>
    </source>
</evidence>
<sequence length="341" mass="38115">MKVHVPPVTRTDLENAALPTLGVTVGLLLAQLPVFHPVAGFLVVVMQCMMSVRVKGTPTQRLQMLAYVWLILIGTVAWGIVGAWHMVNAAVGVILLSLALTYWRHFFPDDWRNINAPASAIYFFTLALKPGLTALYGVALCGLVGIALQAIMWKAWPSAFAPQSALVRLKSRRVRKRKLPVDLELVTNLKTDLWRYNLRLTILLIISIFIVNRVHAMHAYWIPLTVIIVLQDNHADTLKRVGGRILGTFIGCIIGSAILTLHPQPVISMPLLILCLFTFLLIVKHNYPVACIFLTVYIVLLIGRSSTNSFVVAFERTAYTLMGGLLVLMSSWLLFWRRKKA</sequence>
<feature type="transmembrane region" description="Helical" evidence="5">
    <location>
        <begin position="241"/>
        <end position="259"/>
    </location>
</feature>
<organism evidence="7 8">
    <name type="scientific">Siphonobacter aquaeclarae</name>
    <dbReference type="NCBI Taxonomy" id="563176"/>
    <lineage>
        <taxon>Bacteria</taxon>
        <taxon>Pseudomonadati</taxon>
        <taxon>Bacteroidota</taxon>
        <taxon>Cytophagia</taxon>
        <taxon>Cytophagales</taxon>
        <taxon>Cytophagaceae</taxon>
        <taxon>Siphonobacter</taxon>
    </lineage>
</organism>
<evidence type="ECO:0000256" key="2">
    <source>
        <dbReference type="ARBA" id="ARBA00022692"/>
    </source>
</evidence>
<feature type="transmembrane region" description="Helical" evidence="5">
    <location>
        <begin position="265"/>
        <end position="282"/>
    </location>
</feature>
<proteinExistence type="predicted"/>
<keyword evidence="8" id="KW-1185">Reference proteome</keyword>
<evidence type="ECO:0000259" key="6">
    <source>
        <dbReference type="Pfam" id="PF13515"/>
    </source>
</evidence>
<keyword evidence="2 5" id="KW-0812">Transmembrane</keyword>
<feature type="domain" description="Integral membrane bound transporter" evidence="6">
    <location>
        <begin position="207"/>
        <end position="329"/>
    </location>
</feature>
<dbReference type="EMBL" id="FNGS01000005">
    <property type="protein sequence ID" value="SDM23660.1"/>
    <property type="molecule type" value="Genomic_DNA"/>
</dbReference>
<dbReference type="InterPro" id="IPR049453">
    <property type="entry name" value="Memb_transporter_dom"/>
</dbReference>
<gene>
    <name evidence="7" type="ORF">SAMN04488090_2932</name>
</gene>
<keyword evidence="3 5" id="KW-1133">Transmembrane helix</keyword>
<feature type="transmembrane region" description="Helical" evidence="5">
    <location>
        <begin position="64"/>
        <end position="81"/>
    </location>
</feature>
<feature type="transmembrane region" description="Helical" evidence="5">
    <location>
        <begin position="202"/>
        <end position="229"/>
    </location>
</feature>
<keyword evidence="4 5" id="KW-0472">Membrane</keyword>
<accession>A0A1G9RKS1</accession>
<dbReference type="AlphaFoldDB" id="A0A1G9RKS1"/>
<reference evidence="7 8" key="1">
    <citation type="submission" date="2016-10" db="EMBL/GenBank/DDBJ databases">
        <authorList>
            <person name="de Groot N.N."/>
        </authorList>
    </citation>
    <scope>NUCLEOTIDE SEQUENCE [LARGE SCALE GENOMIC DNA]</scope>
    <source>
        <strain evidence="7 8">DSM 21668</strain>
    </source>
</reference>
<dbReference type="OrthoDB" id="8670769at2"/>
<dbReference type="RefSeq" id="WP_093203652.1">
    <property type="nucleotide sequence ID" value="NZ_FNGS01000005.1"/>
</dbReference>
<evidence type="ECO:0000256" key="4">
    <source>
        <dbReference type="ARBA" id="ARBA00023136"/>
    </source>
</evidence>
<dbReference type="GO" id="GO:0016020">
    <property type="term" value="C:membrane"/>
    <property type="evidence" value="ECO:0007669"/>
    <property type="project" value="UniProtKB-SubCell"/>
</dbReference>
<protein>
    <submittedName>
        <fullName evidence="7">Fusaric acid resistance protein-like</fullName>
    </submittedName>
</protein>
<feature type="transmembrane region" description="Helical" evidence="5">
    <location>
        <begin position="119"/>
        <end position="152"/>
    </location>
</feature>
<evidence type="ECO:0000313" key="7">
    <source>
        <dbReference type="EMBL" id="SDM23660.1"/>
    </source>
</evidence>
<comment type="subcellular location">
    <subcellularLocation>
        <location evidence="1">Membrane</location>
        <topology evidence="1">Multi-pass membrane protein</topology>
    </subcellularLocation>
</comment>
<dbReference type="Pfam" id="PF13515">
    <property type="entry name" value="FUSC_2"/>
    <property type="match status" value="1"/>
</dbReference>
<evidence type="ECO:0000313" key="8">
    <source>
        <dbReference type="Proteomes" id="UP000198901"/>
    </source>
</evidence>
<evidence type="ECO:0000256" key="3">
    <source>
        <dbReference type="ARBA" id="ARBA00022989"/>
    </source>
</evidence>
<name>A0A1G9RKS1_9BACT</name>
<feature type="transmembrane region" description="Helical" evidence="5">
    <location>
        <begin position="34"/>
        <end position="52"/>
    </location>
</feature>
<feature type="transmembrane region" description="Helical" evidence="5">
    <location>
        <begin position="289"/>
        <end position="306"/>
    </location>
</feature>
<evidence type="ECO:0000256" key="1">
    <source>
        <dbReference type="ARBA" id="ARBA00004141"/>
    </source>
</evidence>
<dbReference type="STRING" id="563176.SAMN04488090_2932"/>
<dbReference type="Proteomes" id="UP000198901">
    <property type="component" value="Unassembled WGS sequence"/>
</dbReference>
<feature type="transmembrane region" description="Helical" evidence="5">
    <location>
        <begin position="87"/>
        <end position="107"/>
    </location>
</feature>
<feature type="transmembrane region" description="Helical" evidence="5">
    <location>
        <begin position="318"/>
        <end position="336"/>
    </location>
</feature>